<name>A0ACC0HT80_9ERIC</name>
<organism evidence="1 2">
    <name type="scientific">Camellia lanceoleosa</name>
    <dbReference type="NCBI Taxonomy" id="1840588"/>
    <lineage>
        <taxon>Eukaryota</taxon>
        <taxon>Viridiplantae</taxon>
        <taxon>Streptophyta</taxon>
        <taxon>Embryophyta</taxon>
        <taxon>Tracheophyta</taxon>
        <taxon>Spermatophyta</taxon>
        <taxon>Magnoliopsida</taxon>
        <taxon>eudicotyledons</taxon>
        <taxon>Gunneridae</taxon>
        <taxon>Pentapetalae</taxon>
        <taxon>asterids</taxon>
        <taxon>Ericales</taxon>
        <taxon>Theaceae</taxon>
        <taxon>Camellia</taxon>
    </lineage>
</organism>
<comment type="caution">
    <text evidence="1">The sequence shown here is derived from an EMBL/GenBank/DDBJ whole genome shotgun (WGS) entry which is preliminary data.</text>
</comment>
<proteinExistence type="predicted"/>
<protein>
    <submittedName>
        <fullName evidence="1">Uncharacterized protein</fullName>
    </submittedName>
</protein>
<evidence type="ECO:0000313" key="1">
    <source>
        <dbReference type="EMBL" id="KAI8015690.1"/>
    </source>
</evidence>
<dbReference type="EMBL" id="CM045761">
    <property type="protein sequence ID" value="KAI8015690.1"/>
    <property type="molecule type" value="Genomic_DNA"/>
</dbReference>
<gene>
    <name evidence="1" type="ORF">LOK49_LG05G03624</name>
</gene>
<evidence type="ECO:0000313" key="2">
    <source>
        <dbReference type="Proteomes" id="UP001060215"/>
    </source>
</evidence>
<sequence>MSDTSSPINTETKATKPSICLNGDRSTVAETFGENGKGAIELSETCGMGETNGFHYYCENTSLFGSLIWDNYTAASF</sequence>
<reference evidence="1 2" key="1">
    <citation type="journal article" date="2022" name="Plant J.">
        <title>Chromosome-level genome of Camellia lanceoleosa provides a valuable resource for understanding genome evolution and self-incompatibility.</title>
        <authorList>
            <person name="Gong W."/>
            <person name="Xiao S."/>
            <person name="Wang L."/>
            <person name="Liao Z."/>
            <person name="Chang Y."/>
            <person name="Mo W."/>
            <person name="Hu G."/>
            <person name="Li W."/>
            <person name="Zhao G."/>
            <person name="Zhu H."/>
            <person name="Hu X."/>
            <person name="Ji K."/>
            <person name="Xiang X."/>
            <person name="Song Q."/>
            <person name="Yuan D."/>
            <person name="Jin S."/>
            <person name="Zhang L."/>
        </authorList>
    </citation>
    <scope>NUCLEOTIDE SEQUENCE [LARGE SCALE GENOMIC DNA]</scope>
    <source>
        <strain evidence="1">SQ_2022a</strain>
    </source>
</reference>
<keyword evidence="2" id="KW-1185">Reference proteome</keyword>
<accession>A0ACC0HT80</accession>
<dbReference type="Proteomes" id="UP001060215">
    <property type="component" value="Chromosome 4"/>
</dbReference>